<dbReference type="Proteomes" id="UP001596507">
    <property type="component" value="Unassembled WGS sequence"/>
</dbReference>
<name>A0ABW2HG43_9MICO</name>
<keyword evidence="2" id="KW-0378">Hydrolase</keyword>
<keyword evidence="2" id="KW-0645">Protease</keyword>
<gene>
    <name evidence="2" type="ORF">ACFQRL_14990</name>
</gene>
<feature type="domain" description="D-alanyl-D-alanine carboxypeptidase-like core" evidence="1">
    <location>
        <begin position="177"/>
        <end position="304"/>
    </location>
</feature>
<protein>
    <submittedName>
        <fullName evidence="2">M15 family metallopeptidase</fullName>
        <ecNumber evidence="2">3.4.17.-</ecNumber>
    </submittedName>
</protein>
<organism evidence="2 3">
    <name type="scientific">Microbacterium fluvii</name>
    <dbReference type="NCBI Taxonomy" id="415215"/>
    <lineage>
        <taxon>Bacteria</taxon>
        <taxon>Bacillati</taxon>
        <taxon>Actinomycetota</taxon>
        <taxon>Actinomycetes</taxon>
        <taxon>Micrococcales</taxon>
        <taxon>Microbacteriaceae</taxon>
        <taxon>Microbacterium</taxon>
    </lineage>
</organism>
<dbReference type="EC" id="3.4.17.-" evidence="2"/>
<evidence type="ECO:0000313" key="2">
    <source>
        <dbReference type="EMBL" id="MFC7270268.1"/>
    </source>
</evidence>
<evidence type="ECO:0000313" key="3">
    <source>
        <dbReference type="Proteomes" id="UP001596507"/>
    </source>
</evidence>
<sequence>MVESTRRALPPRHRRLRRGARMLRALALTGGAVLVVGATVAVTAALTGGPVAAGLALGAADAVTAEVVQPVSIKVLPAPRIEAAPQAGEAEPGAEICDLPAVRKALKKGDDDVVIAAAGGGAAFRAAVADGRADCIRLDDPTRAWVVVNKTHPYDPADYRPDDLHTVSGVRSLSGGSLRADAAAALSTMVAAAASAGEVAMESGYRSFATQTSTYNGQVAARGVEKADLVSARPGYSEHQSGLTADLVPCSGGRCATLDDLAGSAQGDWIAAHAWEYGWIVRYETDCTDVTGYLPEPWHVRYIGRELAAAYHEGGWHTLEEFFGLPAAPDYSE</sequence>
<dbReference type="GO" id="GO:0004180">
    <property type="term" value="F:carboxypeptidase activity"/>
    <property type="evidence" value="ECO:0007669"/>
    <property type="project" value="UniProtKB-KW"/>
</dbReference>
<proteinExistence type="predicted"/>
<dbReference type="InterPro" id="IPR003709">
    <property type="entry name" value="VanY-like_core_dom"/>
</dbReference>
<dbReference type="Pfam" id="PF02557">
    <property type="entry name" value="VanY"/>
    <property type="match status" value="1"/>
</dbReference>
<comment type="caution">
    <text evidence="2">The sequence shown here is derived from an EMBL/GenBank/DDBJ whole genome shotgun (WGS) entry which is preliminary data.</text>
</comment>
<accession>A0ABW2HG43</accession>
<dbReference type="RefSeq" id="WP_262875198.1">
    <property type="nucleotide sequence ID" value="NZ_BAABKW010000007.1"/>
</dbReference>
<dbReference type="Gene3D" id="3.30.1380.10">
    <property type="match status" value="1"/>
</dbReference>
<reference evidence="3" key="1">
    <citation type="journal article" date="2019" name="Int. J. Syst. Evol. Microbiol.">
        <title>The Global Catalogue of Microorganisms (GCM) 10K type strain sequencing project: providing services to taxonomists for standard genome sequencing and annotation.</title>
        <authorList>
            <consortium name="The Broad Institute Genomics Platform"/>
            <consortium name="The Broad Institute Genome Sequencing Center for Infectious Disease"/>
            <person name="Wu L."/>
            <person name="Ma J."/>
        </authorList>
    </citation>
    <scope>NUCLEOTIDE SEQUENCE [LARGE SCALE GENOMIC DNA]</scope>
    <source>
        <strain evidence="3">CGMCC 1.15772</strain>
    </source>
</reference>
<dbReference type="InterPro" id="IPR058193">
    <property type="entry name" value="VanY/YodJ_core_dom"/>
</dbReference>
<keyword evidence="2" id="KW-0121">Carboxypeptidase</keyword>
<dbReference type="PANTHER" id="PTHR34385">
    <property type="entry name" value="D-ALANYL-D-ALANINE CARBOXYPEPTIDASE"/>
    <property type="match status" value="1"/>
</dbReference>
<dbReference type="CDD" id="cd14852">
    <property type="entry name" value="LD-carboxypeptidase"/>
    <property type="match status" value="1"/>
</dbReference>
<dbReference type="SUPFAM" id="SSF55166">
    <property type="entry name" value="Hedgehog/DD-peptidase"/>
    <property type="match status" value="1"/>
</dbReference>
<dbReference type="InterPro" id="IPR052179">
    <property type="entry name" value="DD-CPase-like"/>
</dbReference>
<evidence type="ECO:0000259" key="1">
    <source>
        <dbReference type="Pfam" id="PF02557"/>
    </source>
</evidence>
<dbReference type="InterPro" id="IPR009045">
    <property type="entry name" value="Zn_M74/Hedgehog-like"/>
</dbReference>
<keyword evidence="3" id="KW-1185">Reference proteome</keyword>
<dbReference type="EMBL" id="JBHTBE010000004">
    <property type="protein sequence ID" value="MFC7270268.1"/>
    <property type="molecule type" value="Genomic_DNA"/>
</dbReference>
<dbReference type="PANTHER" id="PTHR34385:SF1">
    <property type="entry name" value="PEPTIDOGLYCAN L-ALANYL-D-GLUTAMATE ENDOPEPTIDASE CWLK"/>
    <property type="match status" value="1"/>
</dbReference>